<dbReference type="PANTHER" id="PTHR43652:SF2">
    <property type="entry name" value="BASIC AMINO ACID ANTIPORTER YFCC-RELATED"/>
    <property type="match status" value="1"/>
</dbReference>
<feature type="non-terminal residue" evidence="6">
    <location>
        <position position="1"/>
    </location>
</feature>
<comment type="caution">
    <text evidence="6">The sequence shown here is derived from an EMBL/GenBank/DDBJ whole genome shotgun (WGS) entry which is preliminary data.</text>
</comment>
<feature type="transmembrane region" description="Helical" evidence="5">
    <location>
        <begin position="31"/>
        <end position="56"/>
    </location>
</feature>
<evidence type="ECO:0000313" key="7">
    <source>
        <dbReference type="Proteomes" id="UP000664815"/>
    </source>
</evidence>
<dbReference type="PANTHER" id="PTHR43652">
    <property type="entry name" value="BASIC AMINO ACID ANTIPORTER YFCC-RELATED"/>
    <property type="match status" value="1"/>
</dbReference>
<accession>A0A9D8KUM5</accession>
<dbReference type="AlphaFoldDB" id="A0A9D8KUM5"/>
<dbReference type="InterPro" id="IPR051679">
    <property type="entry name" value="DASS-Related_Transporters"/>
</dbReference>
<reference evidence="6" key="1">
    <citation type="submission" date="2021-02" db="EMBL/GenBank/DDBJ databases">
        <title>Thiocyanate and organic carbon inputs drive convergent selection for specific autotrophic Afipia and Thiobacillus strains within complex microbiomes.</title>
        <authorList>
            <person name="Huddy R.J."/>
            <person name="Sachdeva R."/>
            <person name="Kadzinga F."/>
            <person name="Kantor R.S."/>
            <person name="Harrison S.T.L."/>
            <person name="Banfield J.F."/>
        </authorList>
    </citation>
    <scope>NUCLEOTIDE SEQUENCE</scope>
    <source>
        <strain evidence="6">SCN18_10_11_15_R1_P_69_7</strain>
    </source>
</reference>
<keyword evidence="3 5" id="KW-1133">Transmembrane helix</keyword>
<evidence type="ECO:0000256" key="5">
    <source>
        <dbReference type="SAM" id="Phobius"/>
    </source>
</evidence>
<keyword evidence="2 5" id="KW-0812">Transmembrane</keyword>
<comment type="subcellular location">
    <subcellularLocation>
        <location evidence="1">Membrane</location>
        <topology evidence="1">Multi-pass membrane protein</topology>
    </subcellularLocation>
</comment>
<sequence>LELALAVLTTAFSLVISHVGATIVTVPIAVNLALAAGGNPTAFALIVALSASNNLMTASNPVISMVMGPAKYTPREMWRVGGPLSLIYTLVVVVMVNIMF</sequence>
<protein>
    <submittedName>
        <fullName evidence="6">SLC13 family permease</fullName>
    </submittedName>
</protein>
<gene>
    <name evidence="6" type="ORF">J0H45_01930</name>
</gene>
<dbReference type="EMBL" id="JAFKMG010000214">
    <property type="protein sequence ID" value="MBN8798108.1"/>
    <property type="molecule type" value="Genomic_DNA"/>
</dbReference>
<proteinExistence type="predicted"/>
<evidence type="ECO:0000313" key="6">
    <source>
        <dbReference type="EMBL" id="MBN8798108.1"/>
    </source>
</evidence>
<feature type="transmembrane region" description="Helical" evidence="5">
    <location>
        <begin position="77"/>
        <end position="99"/>
    </location>
</feature>
<evidence type="ECO:0000256" key="3">
    <source>
        <dbReference type="ARBA" id="ARBA00022989"/>
    </source>
</evidence>
<dbReference type="GO" id="GO:0005886">
    <property type="term" value="C:plasma membrane"/>
    <property type="evidence" value="ECO:0007669"/>
    <property type="project" value="TreeGrafter"/>
</dbReference>
<evidence type="ECO:0000256" key="1">
    <source>
        <dbReference type="ARBA" id="ARBA00004141"/>
    </source>
</evidence>
<keyword evidence="4 5" id="KW-0472">Membrane</keyword>
<dbReference type="Proteomes" id="UP000664815">
    <property type="component" value="Unassembled WGS sequence"/>
</dbReference>
<name>A0A9D8KUM5_9GAMM</name>
<evidence type="ECO:0000256" key="2">
    <source>
        <dbReference type="ARBA" id="ARBA00022692"/>
    </source>
</evidence>
<organism evidence="6 7">
    <name type="scientific">Stenotrophomonas nitritireducens</name>
    <dbReference type="NCBI Taxonomy" id="83617"/>
    <lineage>
        <taxon>Bacteria</taxon>
        <taxon>Pseudomonadati</taxon>
        <taxon>Pseudomonadota</taxon>
        <taxon>Gammaproteobacteria</taxon>
        <taxon>Lysobacterales</taxon>
        <taxon>Lysobacteraceae</taxon>
        <taxon>Stenotrophomonas</taxon>
    </lineage>
</organism>
<evidence type="ECO:0000256" key="4">
    <source>
        <dbReference type="ARBA" id="ARBA00023136"/>
    </source>
</evidence>